<evidence type="ECO:0000256" key="1">
    <source>
        <dbReference type="SAM" id="MobiDB-lite"/>
    </source>
</evidence>
<dbReference type="PANTHER" id="PTHR37487:SF2">
    <property type="entry name" value="EXPRESSED PROTEIN"/>
    <property type="match status" value="1"/>
</dbReference>
<evidence type="ECO:0000256" key="2">
    <source>
        <dbReference type="SAM" id="SignalP"/>
    </source>
</evidence>
<feature type="signal peptide" evidence="2">
    <location>
        <begin position="1"/>
        <end position="19"/>
    </location>
</feature>
<organism evidence="3 4">
    <name type="scientific">Rhodocollybia butyracea</name>
    <dbReference type="NCBI Taxonomy" id="206335"/>
    <lineage>
        <taxon>Eukaryota</taxon>
        <taxon>Fungi</taxon>
        <taxon>Dikarya</taxon>
        <taxon>Basidiomycota</taxon>
        <taxon>Agaricomycotina</taxon>
        <taxon>Agaricomycetes</taxon>
        <taxon>Agaricomycetidae</taxon>
        <taxon>Agaricales</taxon>
        <taxon>Marasmiineae</taxon>
        <taxon>Omphalotaceae</taxon>
        <taxon>Rhodocollybia</taxon>
    </lineage>
</organism>
<evidence type="ECO:0000313" key="4">
    <source>
        <dbReference type="Proteomes" id="UP000772434"/>
    </source>
</evidence>
<name>A0A9P5PJE7_9AGAR</name>
<sequence length="195" mass="18489">MKAVLFASASAALIFGASAATLSINTPPSLTVCEPALLQWTGGTPPYASLVIFPDGTPTSTLLDLGPQGTNTQFTWNVNITSGSVGFTIVDSTGAMGQSAAVPIQPGTSTSCIGGNNTITAPSSPGTGSGSSSTSAGTGATTTGGNSSPSATSPGSTSGSSSGSAASSTNTSGASSQSAQFGVAAIVAAALGFLV</sequence>
<protein>
    <submittedName>
        <fullName evidence="3">Uncharacterized protein</fullName>
    </submittedName>
</protein>
<dbReference type="AlphaFoldDB" id="A0A9P5PJE7"/>
<comment type="caution">
    <text evidence="3">The sequence shown here is derived from an EMBL/GenBank/DDBJ whole genome shotgun (WGS) entry which is preliminary data.</text>
</comment>
<dbReference type="Proteomes" id="UP000772434">
    <property type="component" value="Unassembled WGS sequence"/>
</dbReference>
<accession>A0A9P5PJE7</accession>
<dbReference type="EMBL" id="JADNRY010000084">
    <property type="protein sequence ID" value="KAF9066621.1"/>
    <property type="molecule type" value="Genomic_DNA"/>
</dbReference>
<keyword evidence="4" id="KW-1185">Reference proteome</keyword>
<feature type="chain" id="PRO_5040152115" evidence="2">
    <location>
        <begin position="20"/>
        <end position="195"/>
    </location>
</feature>
<feature type="region of interest" description="Disordered" evidence="1">
    <location>
        <begin position="113"/>
        <end position="175"/>
    </location>
</feature>
<gene>
    <name evidence="3" type="ORF">BDP27DRAFT_998479</name>
</gene>
<dbReference type="PANTHER" id="PTHR37487">
    <property type="entry name" value="CHROMOSOME 1, WHOLE GENOME SHOTGUN SEQUENCE"/>
    <property type="match status" value="1"/>
</dbReference>
<reference evidence="3" key="1">
    <citation type="submission" date="2020-11" db="EMBL/GenBank/DDBJ databases">
        <authorList>
            <consortium name="DOE Joint Genome Institute"/>
            <person name="Ahrendt S."/>
            <person name="Riley R."/>
            <person name="Andreopoulos W."/>
            <person name="Labutti K."/>
            <person name="Pangilinan J."/>
            <person name="Ruiz-Duenas F.J."/>
            <person name="Barrasa J.M."/>
            <person name="Sanchez-Garcia M."/>
            <person name="Camarero S."/>
            <person name="Miyauchi S."/>
            <person name="Serrano A."/>
            <person name="Linde D."/>
            <person name="Babiker R."/>
            <person name="Drula E."/>
            <person name="Ayuso-Fernandez I."/>
            <person name="Pacheco R."/>
            <person name="Padilla G."/>
            <person name="Ferreira P."/>
            <person name="Barriuso J."/>
            <person name="Kellner H."/>
            <person name="Castanera R."/>
            <person name="Alfaro M."/>
            <person name="Ramirez L."/>
            <person name="Pisabarro A.G."/>
            <person name="Kuo A."/>
            <person name="Tritt A."/>
            <person name="Lipzen A."/>
            <person name="He G."/>
            <person name="Yan M."/>
            <person name="Ng V."/>
            <person name="Cullen D."/>
            <person name="Martin F."/>
            <person name="Rosso M.-N."/>
            <person name="Henrissat B."/>
            <person name="Hibbett D."/>
            <person name="Martinez A.T."/>
            <person name="Grigoriev I.V."/>
        </authorList>
    </citation>
    <scope>NUCLEOTIDE SEQUENCE</scope>
    <source>
        <strain evidence="3">AH 40177</strain>
    </source>
</reference>
<proteinExistence type="predicted"/>
<evidence type="ECO:0000313" key="3">
    <source>
        <dbReference type="EMBL" id="KAF9066621.1"/>
    </source>
</evidence>
<feature type="compositionally biased region" description="Low complexity" evidence="1">
    <location>
        <begin position="120"/>
        <end position="175"/>
    </location>
</feature>
<dbReference type="OrthoDB" id="3362246at2759"/>
<keyword evidence="2" id="KW-0732">Signal</keyword>